<dbReference type="STRING" id="1095630.A0A2J6T4S0"/>
<dbReference type="GeneID" id="36595083"/>
<keyword evidence="3" id="KW-1185">Reference proteome</keyword>
<organism evidence="2 3">
    <name type="scientific">Hyaloscypha bicolor E</name>
    <dbReference type="NCBI Taxonomy" id="1095630"/>
    <lineage>
        <taxon>Eukaryota</taxon>
        <taxon>Fungi</taxon>
        <taxon>Dikarya</taxon>
        <taxon>Ascomycota</taxon>
        <taxon>Pezizomycotina</taxon>
        <taxon>Leotiomycetes</taxon>
        <taxon>Helotiales</taxon>
        <taxon>Hyaloscyphaceae</taxon>
        <taxon>Hyaloscypha</taxon>
        <taxon>Hyaloscypha bicolor</taxon>
    </lineage>
</organism>
<evidence type="ECO:0000313" key="3">
    <source>
        <dbReference type="Proteomes" id="UP000235371"/>
    </source>
</evidence>
<name>A0A2J6T4S0_9HELO</name>
<evidence type="ECO:0008006" key="4">
    <source>
        <dbReference type="Google" id="ProtNLM"/>
    </source>
</evidence>
<dbReference type="RefSeq" id="XP_024734925.1">
    <property type="nucleotide sequence ID" value="XM_024887007.1"/>
</dbReference>
<dbReference type="EMBL" id="KZ613837">
    <property type="protein sequence ID" value="PMD58021.1"/>
    <property type="molecule type" value="Genomic_DNA"/>
</dbReference>
<dbReference type="AlphaFoldDB" id="A0A2J6T4S0"/>
<dbReference type="OrthoDB" id="10296669at2759"/>
<proteinExistence type="predicted"/>
<reference evidence="2 3" key="1">
    <citation type="submission" date="2016-04" db="EMBL/GenBank/DDBJ databases">
        <title>A degradative enzymes factory behind the ericoid mycorrhizal symbiosis.</title>
        <authorList>
            <consortium name="DOE Joint Genome Institute"/>
            <person name="Martino E."/>
            <person name="Morin E."/>
            <person name="Grelet G."/>
            <person name="Kuo A."/>
            <person name="Kohler A."/>
            <person name="Daghino S."/>
            <person name="Barry K."/>
            <person name="Choi C."/>
            <person name="Cichocki N."/>
            <person name="Clum A."/>
            <person name="Copeland A."/>
            <person name="Hainaut M."/>
            <person name="Haridas S."/>
            <person name="Labutti K."/>
            <person name="Lindquist E."/>
            <person name="Lipzen A."/>
            <person name="Khouja H.-R."/>
            <person name="Murat C."/>
            <person name="Ohm R."/>
            <person name="Olson A."/>
            <person name="Spatafora J."/>
            <person name="Veneault-Fourrey C."/>
            <person name="Henrissat B."/>
            <person name="Grigoriev I."/>
            <person name="Martin F."/>
            <person name="Perotto S."/>
        </authorList>
    </citation>
    <scope>NUCLEOTIDE SEQUENCE [LARGE SCALE GENOMIC DNA]</scope>
    <source>
        <strain evidence="2 3">E</strain>
    </source>
</reference>
<accession>A0A2J6T4S0</accession>
<protein>
    <recommendedName>
        <fullName evidence="4">Cyanovirin-N domain-containing protein</fullName>
    </recommendedName>
</protein>
<feature type="chain" id="PRO_5014438299" description="Cyanovirin-N domain-containing protein" evidence="1">
    <location>
        <begin position="27"/>
        <end position="355"/>
    </location>
</feature>
<gene>
    <name evidence="2" type="ORF">K444DRAFT_664801</name>
</gene>
<feature type="signal peptide" evidence="1">
    <location>
        <begin position="1"/>
        <end position="26"/>
    </location>
</feature>
<evidence type="ECO:0000256" key="1">
    <source>
        <dbReference type="SAM" id="SignalP"/>
    </source>
</evidence>
<evidence type="ECO:0000313" key="2">
    <source>
        <dbReference type="EMBL" id="PMD58021.1"/>
    </source>
</evidence>
<sequence length="355" mass="39862">MHQSGVTHLFTFLGLLLLGFVNLSAASPISGIVANTTSQLVRQLSKLVKKERGEIFARGDDIYETQYPCTDEPNCVLKLPVCMANYDDSRMCTISYTTKEDWGFAALELWDNNCQSLGAFDGNITYDKLQQQPQGYALHSRLPYAVNVQIIGNATNAIDRNFWIKLWNADSGLQIWDSTQYRSWGAQYNLGGYSGVRLPFQCHKQAVKRLDEERSESVNVSTLEPERSSLIVARDDMHYEIYPCSHSTGCAHAIGTCMTNYGDSSMCTLAYVTHDDWGFAQLWLYDNGCNKIGYNHYVPYGYFKMQPQGYALGSQLPWTVDIQIPGDPSSPGGGNFNPYIWYAGFGMREPLVDLT</sequence>
<dbReference type="Proteomes" id="UP000235371">
    <property type="component" value="Unassembled WGS sequence"/>
</dbReference>
<keyword evidence="1" id="KW-0732">Signal</keyword>
<dbReference type="InParanoid" id="A0A2J6T4S0"/>